<dbReference type="RefSeq" id="WP_145240494.1">
    <property type="nucleotide sequence ID" value="NZ_CP036273.1"/>
</dbReference>
<dbReference type="PANTHER" id="PTHR12110">
    <property type="entry name" value="HYDROXYPYRUVATE ISOMERASE"/>
    <property type="match status" value="1"/>
</dbReference>
<dbReference type="GO" id="GO:0046565">
    <property type="term" value="F:3-dehydroshikimate dehydratase activity"/>
    <property type="evidence" value="ECO:0007669"/>
    <property type="project" value="UniProtKB-EC"/>
</dbReference>
<dbReference type="SUPFAM" id="SSF51658">
    <property type="entry name" value="Xylose isomerase-like"/>
    <property type="match status" value="1"/>
</dbReference>
<accession>A0A517XVH0</accession>
<dbReference type="Gene3D" id="3.20.20.150">
    <property type="entry name" value="Divalent-metal-dependent TIM barrel enzymes"/>
    <property type="match status" value="1"/>
</dbReference>
<reference evidence="2 3" key="1">
    <citation type="submission" date="2019-02" db="EMBL/GenBank/DDBJ databases">
        <title>Deep-cultivation of Planctomycetes and their phenomic and genomic characterization uncovers novel biology.</title>
        <authorList>
            <person name="Wiegand S."/>
            <person name="Jogler M."/>
            <person name="Boedeker C."/>
            <person name="Pinto D."/>
            <person name="Vollmers J."/>
            <person name="Rivas-Marin E."/>
            <person name="Kohn T."/>
            <person name="Peeters S.H."/>
            <person name="Heuer A."/>
            <person name="Rast P."/>
            <person name="Oberbeckmann S."/>
            <person name="Bunk B."/>
            <person name="Jeske O."/>
            <person name="Meyerdierks A."/>
            <person name="Storesund J.E."/>
            <person name="Kallscheuer N."/>
            <person name="Luecker S."/>
            <person name="Lage O.M."/>
            <person name="Pohl T."/>
            <person name="Merkel B.J."/>
            <person name="Hornburger P."/>
            <person name="Mueller R.-W."/>
            <person name="Bruemmer F."/>
            <person name="Labrenz M."/>
            <person name="Spormann A.M."/>
            <person name="Op den Camp H."/>
            <person name="Overmann J."/>
            <person name="Amann R."/>
            <person name="Jetten M.S.M."/>
            <person name="Mascher T."/>
            <person name="Medema M.H."/>
            <person name="Devos D.P."/>
            <person name="Kaster A.-K."/>
            <person name="Ovreas L."/>
            <person name="Rohde M."/>
            <person name="Galperin M.Y."/>
            <person name="Jogler C."/>
        </authorList>
    </citation>
    <scope>NUCLEOTIDE SEQUENCE [LARGE SCALE GENOMIC DNA]</scope>
    <source>
        <strain evidence="2 3">ETA_A1</strain>
    </source>
</reference>
<evidence type="ECO:0000313" key="2">
    <source>
        <dbReference type="EMBL" id="QDU21496.1"/>
    </source>
</evidence>
<keyword evidence="3" id="KW-1185">Reference proteome</keyword>
<name>A0A517XVH0_9BACT</name>
<sequence length="285" mass="31378">MFLLSAFADEISPDPRVQVSVLKDCRVRFIEFRSIFHTNVLALSDEQVREFKKLLDDEGIGLSAIGSPVGKYPVDADFSPHLDKLKRAIELCGVFGTPNIRVFSFYPPGNDVAFDPSAWPTHRDEVIRRMAAMAELAAKSKVVLLHENEHRIYGDSPERVRDVLTTVNSPVLRAAYDAANYAYCGYDPVAGWEQTKAWTTHLHIKDWYAGGHDAGHKWGVLAGHGDGKIAHSIRDAVSRGYHGFAVMEPHLRGGGPTGGVTGPDLFPPAVEAFRAILRDCDGQEG</sequence>
<dbReference type="AlphaFoldDB" id="A0A517XVH0"/>
<protein>
    <submittedName>
        <fullName evidence="2">3-dehydroshikimate dehydratase</fullName>
        <ecNumber evidence="2">4.2.1.118</ecNumber>
    </submittedName>
</protein>
<gene>
    <name evidence="2" type="primary">asbF</name>
    <name evidence="2" type="ORF">ETAA1_34630</name>
</gene>
<dbReference type="InterPro" id="IPR036237">
    <property type="entry name" value="Xyl_isomerase-like_sf"/>
</dbReference>
<dbReference type="PANTHER" id="PTHR12110:SF53">
    <property type="entry name" value="BLR5974 PROTEIN"/>
    <property type="match status" value="1"/>
</dbReference>
<evidence type="ECO:0000313" key="3">
    <source>
        <dbReference type="Proteomes" id="UP000319576"/>
    </source>
</evidence>
<dbReference type="KEGG" id="uli:ETAA1_34630"/>
<dbReference type="Proteomes" id="UP000319576">
    <property type="component" value="Chromosome"/>
</dbReference>
<organism evidence="2 3">
    <name type="scientific">Urbifossiella limnaea</name>
    <dbReference type="NCBI Taxonomy" id="2528023"/>
    <lineage>
        <taxon>Bacteria</taxon>
        <taxon>Pseudomonadati</taxon>
        <taxon>Planctomycetota</taxon>
        <taxon>Planctomycetia</taxon>
        <taxon>Gemmatales</taxon>
        <taxon>Gemmataceae</taxon>
        <taxon>Urbifossiella</taxon>
    </lineage>
</organism>
<keyword evidence="2" id="KW-0456">Lyase</keyword>
<feature type="domain" description="Xylose isomerase-like TIM barrel" evidence="1">
    <location>
        <begin position="28"/>
        <end position="253"/>
    </location>
</feature>
<dbReference type="EMBL" id="CP036273">
    <property type="protein sequence ID" value="QDU21496.1"/>
    <property type="molecule type" value="Genomic_DNA"/>
</dbReference>
<dbReference type="InterPro" id="IPR050312">
    <property type="entry name" value="IolE/XylAMocC-like"/>
</dbReference>
<evidence type="ECO:0000259" key="1">
    <source>
        <dbReference type="Pfam" id="PF01261"/>
    </source>
</evidence>
<dbReference type="InterPro" id="IPR013022">
    <property type="entry name" value="Xyl_isomerase-like_TIM-brl"/>
</dbReference>
<proteinExistence type="predicted"/>
<dbReference type="EC" id="4.2.1.118" evidence="2"/>
<dbReference type="OrthoDB" id="9815124at2"/>
<dbReference type="Pfam" id="PF01261">
    <property type="entry name" value="AP_endonuc_2"/>
    <property type="match status" value="1"/>
</dbReference>